<protein>
    <submittedName>
        <fullName evidence="2">Uncharacterized protein</fullName>
    </submittedName>
</protein>
<evidence type="ECO:0000256" key="1">
    <source>
        <dbReference type="SAM" id="MobiDB-lite"/>
    </source>
</evidence>
<dbReference type="EMBL" id="JASCZI010272676">
    <property type="protein sequence ID" value="MED6223140.1"/>
    <property type="molecule type" value="Genomic_DNA"/>
</dbReference>
<name>A0ABU6ZME1_9FABA</name>
<feature type="region of interest" description="Disordered" evidence="1">
    <location>
        <begin position="70"/>
        <end position="92"/>
    </location>
</feature>
<dbReference type="Proteomes" id="UP001341840">
    <property type="component" value="Unassembled WGS sequence"/>
</dbReference>
<gene>
    <name evidence="2" type="ORF">PIB30_071133</name>
</gene>
<sequence>MGTSGERREVCFDTESLLGLTEAKRLCAEEVPSWGSGGSAASSLTLEEGAIGKLEKENAAGTVVHQRLVLDGERGSSGGKGGRRGRSFDGSVDGRLRCRVEGGGSRARLQRMAEA</sequence>
<organism evidence="2 3">
    <name type="scientific">Stylosanthes scabra</name>
    <dbReference type="NCBI Taxonomy" id="79078"/>
    <lineage>
        <taxon>Eukaryota</taxon>
        <taxon>Viridiplantae</taxon>
        <taxon>Streptophyta</taxon>
        <taxon>Embryophyta</taxon>
        <taxon>Tracheophyta</taxon>
        <taxon>Spermatophyta</taxon>
        <taxon>Magnoliopsida</taxon>
        <taxon>eudicotyledons</taxon>
        <taxon>Gunneridae</taxon>
        <taxon>Pentapetalae</taxon>
        <taxon>rosids</taxon>
        <taxon>fabids</taxon>
        <taxon>Fabales</taxon>
        <taxon>Fabaceae</taxon>
        <taxon>Papilionoideae</taxon>
        <taxon>50 kb inversion clade</taxon>
        <taxon>dalbergioids sensu lato</taxon>
        <taxon>Dalbergieae</taxon>
        <taxon>Pterocarpus clade</taxon>
        <taxon>Stylosanthes</taxon>
    </lineage>
</organism>
<comment type="caution">
    <text evidence="2">The sequence shown here is derived from an EMBL/GenBank/DDBJ whole genome shotgun (WGS) entry which is preliminary data.</text>
</comment>
<evidence type="ECO:0000313" key="2">
    <source>
        <dbReference type="EMBL" id="MED6223140.1"/>
    </source>
</evidence>
<keyword evidence="3" id="KW-1185">Reference proteome</keyword>
<accession>A0ABU6ZME1</accession>
<reference evidence="2 3" key="1">
    <citation type="journal article" date="2023" name="Plants (Basel)">
        <title>Bridging the Gap: Combining Genomics and Transcriptomics Approaches to Understand Stylosanthes scabra, an Orphan Legume from the Brazilian Caatinga.</title>
        <authorList>
            <person name="Ferreira-Neto J.R.C."/>
            <person name="da Silva M.D."/>
            <person name="Binneck E."/>
            <person name="de Melo N.F."/>
            <person name="da Silva R.H."/>
            <person name="de Melo A.L.T.M."/>
            <person name="Pandolfi V."/>
            <person name="Bustamante F.O."/>
            <person name="Brasileiro-Vidal A.C."/>
            <person name="Benko-Iseppon A.M."/>
        </authorList>
    </citation>
    <scope>NUCLEOTIDE SEQUENCE [LARGE SCALE GENOMIC DNA]</scope>
    <source>
        <tissue evidence="2">Leaves</tissue>
    </source>
</reference>
<evidence type="ECO:0000313" key="3">
    <source>
        <dbReference type="Proteomes" id="UP001341840"/>
    </source>
</evidence>
<proteinExistence type="predicted"/>